<dbReference type="HOGENOM" id="CLU_094350_0_0_1"/>
<dbReference type="PhylomeDB" id="B3P000"/>
<dbReference type="OrthoDB" id="7837310at2759"/>
<evidence type="ECO:0000256" key="1">
    <source>
        <dbReference type="SAM" id="SignalP"/>
    </source>
</evidence>
<evidence type="ECO:0000313" key="2">
    <source>
        <dbReference type="EMBL" id="EDV48236.1"/>
    </source>
</evidence>
<reference evidence="2 3" key="1">
    <citation type="journal article" date="2007" name="Nature">
        <title>Evolution of genes and genomes on the Drosophila phylogeny.</title>
        <authorList>
            <consortium name="Drosophila 12 Genomes Consortium"/>
            <person name="Clark A.G."/>
            <person name="Eisen M.B."/>
            <person name="Smith D.R."/>
            <person name="Bergman C.M."/>
            <person name="Oliver B."/>
            <person name="Markow T.A."/>
            <person name="Kaufman T.C."/>
            <person name="Kellis M."/>
            <person name="Gelbart W."/>
            <person name="Iyer V.N."/>
            <person name="Pollard D.A."/>
            <person name="Sackton T.B."/>
            <person name="Larracuente A.M."/>
            <person name="Singh N.D."/>
            <person name="Abad J.P."/>
            <person name="Abt D.N."/>
            <person name="Adryan B."/>
            <person name="Aguade M."/>
            <person name="Akashi H."/>
            <person name="Anderson W.W."/>
            <person name="Aquadro C.F."/>
            <person name="Ardell D.H."/>
            <person name="Arguello R."/>
            <person name="Artieri C.G."/>
            <person name="Barbash D.A."/>
            <person name="Barker D."/>
            <person name="Barsanti P."/>
            <person name="Batterham P."/>
            <person name="Batzoglou S."/>
            <person name="Begun D."/>
            <person name="Bhutkar A."/>
            <person name="Blanco E."/>
            <person name="Bosak S.A."/>
            <person name="Bradley R.K."/>
            <person name="Brand A.D."/>
            <person name="Brent M.R."/>
            <person name="Brooks A.N."/>
            <person name="Brown R.H."/>
            <person name="Butlin R.K."/>
            <person name="Caggese C."/>
            <person name="Calvi B.R."/>
            <person name="Bernardo de Carvalho A."/>
            <person name="Caspi A."/>
            <person name="Castrezana S."/>
            <person name="Celniker S.E."/>
            <person name="Chang J.L."/>
            <person name="Chapple C."/>
            <person name="Chatterji S."/>
            <person name="Chinwalla A."/>
            <person name="Civetta A."/>
            <person name="Clifton S.W."/>
            <person name="Comeron J.M."/>
            <person name="Costello J.C."/>
            <person name="Coyne J.A."/>
            <person name="Daub J."/>
            <person name="David R.G."/>
            <person name="Delcher A.L."/>
            <person name="Delehaunty K."/>
            <person name="Do C.B."/>
            <person name="Ebling H."/>
            <person name="Edwards K."/>
            <person name="Eickbush T."/>
            <person name="Evans J.D."/>
            <person name="Filipski A."/>
            <person name="Findeiss S."/>
            <person name="Freyhult E."/>
            <person name="Fulton L."/>
            <person name="Fulton R."/>
            <person name="Garcia A.C."/>
            <person name="Gardiner A."/>
            <person name="Garfield D.A."/>
            <person name="Garvin B.E."/>
            <person name="Gibson G."/>
            <person name="Gilbert D."/>
            <person name="Gnerre S."/>
            <person name="Godfrey J."/>
            <person name="Good R."/>
            <person name="Gotea V."/>
            <person name="Gravely B."/>
            <person name="Greenberg A.J."/>
            <person name="Griffiths-Jones S."/>
            <person name="Gross S."/>
            <person name="Guigo R."/>
            <person name="Gustafson E.A."/>
            <person name="Haerty W."/>
            <person name="Hahn M.W."/>
            <person name="Halligan D.L."/>
            <person name="Halpern A.L."/>
            <person name="Halter G.M."/>
            <person name="Han M.V."/>
            <person name="Heger A."/>
            <person name="Hillier L."/>
            <person name="Hinrichs A.S."/>
            <person name="Holmes I."/>
            <person name="Hoskins R.A."/>
            <person name="Hubisz M.J."/>
            <person name="Hultmark D."/>
            <person name="Huntley M.A."/>
            <person name="Jaffe D.B."/>
            <person name="Jagadeeshan S."/>
            <person name="Jeck W.R."/>
            <person name="Johnson J."/>
            <person name="Jones C.D."/>
            <person name="Jordan W.C."/>
            <person name="Karpen G.H."/>
            <person name="Kataoka E."/>
            <person name="Keightley P.D."/>
            <person name="Kheradpour P."/>
            <person name="Kirkness E.F."/>
            <person name="Koerich L.B."/>
            <person name="Kristiansen K."/>
            <person name="Kudrna D."/>
            <person name="Kulathinal R.J."/>
            <person name="Kumar S."/>
            <person name="Kwok R."/>
            <person name="Lander E."/>
            <person name="Langley C.H."/>
            <person name="Lapoint R."/>
            <person name="Lazzaro B.P."/>
            <person name="Lee S.J."/>
            <person name="Levesque L."/>
            <person name="Li R."/>
            <person name="Lin C.F."/>
            <person name="Lin M.F."/>
            <person name="Lindblad-Toh K."/>
            <person name="Llopart A."/>
            <person name="Long M."/>
            <person name="Low L."/>
            <person name="Lozovsky E."/>
            <person name="Lu J."/>
            <person name="Luo M."/>
            <person name="Machado C.A."/>
            <person name="Makalowski W."/>
            <person name="Marzo M."/>
            <person name="Matsuda M."/>
            <person name="Matzkin L."/>
            <person name="McAllister B."/>
            <person name="McBride C.S."/>
            <person name="McKernan B."/>
            <person name="McKernan K."/>
            <person name="Mendez-Lago M."/>
            <person name="Minx P."/>
            <person name="Mollenhauer M.U."/>
            <person name="Montooth K."/>
            <person name="Mount S.M."/>
            <person name="Mu X."/>
            <person name="Myers E."/>
            <person name="Negre B."/>
            <person name="Newfeld S."/>
            <person name="Nielsen R."/>
            <person name="Noor M.A."/>
            <person name="O'Grady P."/>
            <person name="Pachter L."/>
            <person name="Papaceit M."/>
            <person name="Parisi M.J."/>
            <person name="Parisi M."/>
            <person name="Parts L."/>
            <person name="Pedersen J.S."/>
            <person name="Pesole G."/>
            <person name="Phillippy A.M."/>
            <person name="Ponting C.P."/>
            <person name="Pop M."/>
            <person name="Porcelli D."/>
            <person name="Powell J.R."/>
            <person name="Prohaska S."/>
            <person name="Pruitt K."/>
            <person name="Puig M."/>
            <person name="Quesneville H."/>
            <person name="Ram K.R."/>
            <person name="Rand D."/>
            <person name="Rasmussen M.D."/>
            <person name="Reed L.K."/>
            <person name="Reenan R."/>
            <person name="Reily A."/>
            <person name="Remington K.A."/>
            <person name="Rieger T.T."/>
            <person name="Ritchie M.G."/>
            <person name="Robin C."/>
            <person name="Rogers Y.H."/>
            <person name="Rohde C."/>
            <person name="Rozas J."/>
            <person name="Rubenfield M.J."/>
            <person name="Ruiz A."/>
            <person name="Russo S."/>
            <person name="Salzberg S.L."/>
            <person name="Sanchez-Gracia A."/>
            <person name="Saranga D.J."/>
            <person name="Sato H."/>
            <person name="Schaeffer S.W."/>
            <person name="Schatz M.C."/>
            <person name="Schlenke T."/>
            <person name="Schwartz R."/>
            <person name="Segarra C."/>
            <person name="Singh R.S."/>
            <person name="Sirot L."/>
            <person name="Sirota M."/>
            <person name="Sisneros N.B."/>
            <person name="Smith C.D."/>
            <person name="Smith T.F."/>
            <person name="Spieth J."/>
            <person name="Stage D.E."/>
            <person name="Stark A."/>
            <person name="Stephan W."/>
            <person name="Strausberg R.L."/>
            <person name="Strempel S."/>
            <person name="Sturgill D."/>
            <person name="Sutton G."/>
            <person name="Sutton G.G."/>
            <person name="Tao W."/>
            <person name="Teichmann S."/>
            <person name="Tobari Y.N."/>
            <person name="Tomimura Y."/>
            <person name="Tsolas J.M."/>
            <person name="Valente V.L."/>
            <person name="Venter E."/>
            <person name="Venter J.C."/>
            <person name="Vicario S."/>
            <person name="Vieira F.G."/>
            <person name="Vilella A.J."/>
            <person name="Villasante A."/>
            <person name="Walenz B."/>
            <person name="Wang J."/>
            <person name="Wasserman M."/>
            <person name="Watts T."/>
            <person name="Wilson D."/>
            <person name="Wilson R.K."/>
            <person name="Wing R.A."/>
            <person name="Wolfner M.F."/>
            <person name="Wong A."/>
            <person name="Wong G.K."/>
            <person name="Wu C.I."/>
            <person name="Wu G."/>
            <person name="Yamamoto D."/>
            <person name="Yang H.P."/>
            <person name="Yang S.P."/>
            <person name="Yorke J.A."/>
            <person name="Yoshida K."/>
            <person name="Zdobnov E."/>
            <person name="Zhang P."/>
            <person name="Zhang Y."/>
            <person name="Zimin A.V."/>
            <person name="Baldwin J."/>
            <person name="Abdouelleil A."/>
            <person name="Abdulkadir J."/>
            <person name="Abebe A."/>
            <person name="Abera B."/>
            <person name="Abreu J."/>
            <person name="Acer S.C."/>
            <person name="Aftuck L."/>
            <person name="Alexander A."/>
            <person name="An P."/>
            <person name="Anderson E."/>
            <person name="Anderson S."/>
            <person name="Arachi H."/>
            <person name="Azer M."/>
            <person name="Bachantsang P."/>
            <person name="Barry A."/>
            <person name="Bayul T."/>
            <person name="Berlin A."/>
            <person name="Bessette D."/>
            <person name="Bloom T."/>
            <person name="Blye J."/>
            <person name="Boguslavskiy L."/>
            <person name="Bonnet C."/>
            <person name="Boukhgalter B."/>
            <person name="Bourzgui I."/>
            <person name="Brown A."/>
            <person name="Cahill P."/>
            <person name="Channer S."/>
            <person name="Cheshatsang Y."/>
            <person name="Chuda L."/>
            <person name="Citroen M."/>
            <person name="Collymore A."/>
            <person name="Cooke P."/>
            <person name="Costello M."/>
            <person name="D'Aco K."/>
            <person name="Daza R."/>
            <person name="De Haan G."/>
            <person name="DeGray S."/>
            <person name="DeMaso C."/>
            <person name="Dhargay N."/>
            <person name="Dooley K."/>
            <person name="Dooley E."/>
            <person name="Doricent M."/>
            <person name="Dorje P."/>
            <person name="Dorjee K."/>
            <person name="Dupes A."/>
            <person name="Elong R."/>
            <person name="Falk J."/>
            <person name="Farina A."/>
            <person name="Faro S."/>
            <person name="Ferguson D."/>
            <person name="Fisher S."/>
            <person name="Foley C.D."/>
            <person name="Franke A."/>
            <person name="Friedrich D."/>
            <person name="Gadbois L."/>
            <person name="Gearin G."/>
            <person name="Gearin C.R."/>
            <person name="Giannoukos G."/>
            <person name="Goode T."/>
            <person name="Graham J."/>
            <person name="Grandbois E."/>
            <person name="Grewal S."/>
            <person name="Gyaltsen K."/>
            <person name="Hafez N."/>
            <person name="Hagos B."/>
            <person name="Hall J."/>
            <person name="Henson C."/>
            <person name="Hollinger A."/>
            <person name="Honan T."/>
            <person name="Huard M.D."/>
            <person name="Hughes L."/>
            <person name="Hurhula B."/>
            <person name="Husby M.E."/>
            <person name="Kamat A."/>
            <person name="Kanga B."/>
            <person name="Kashin S."/>
            <person name="Khazanovich D."/>
            <person name="Kisner P."/>
            <person name="Lance K."/>
            <person name="Lara M."/>
            <person name="Lee W."/>
            <person name="Lennon N."/>
            <person name="Letendre F."/>
            <person name="LeVine R."/>
            <person name="Lipovsky A."/>
            <person name="Liu X."/>
            <person name="Liu J."/>
            <person name="Liu S."/>
            <person name="Lokyitsang T."/>
            <person name="Lokyitsang Y."/>
            <person name="Lubonja R."/>
            <person name="Lui A."/>
            <person name="MacDonald P."/>
            <person name="Magnisalis V."/>
            <person name="Maru K."/>
            <person name="Matthews C."/>
            <person name="McCusker W."/>
            <person name="McDonough S."/>
            <person name="Mehta T."/>
            <person name="Meldrim J."/>
            <person name="Meneus L."/>
            <person name="Mihai O."/>
            <person name="Mihalev A."/>
            <person name="Mihova T."/>
            <person name="Mittelman R."/>
            <person name="Mlenga V."/>
            <person name="Montmayeur A."/>
            <person name="Mulrain L."/>
            <person name="Navidi A."/>
            <person name="Naylor J."/>
            <person name="Negash T."/>
            <person name="Nguyen T."/>
            <person name="Nguyen N."/>
            <person name="Nicol R."/>
            <person name="Norbu C."/>
            <person name="Norbu N."/>
            <person name="Novod N."/>
            <person name="O'Neill B."/>
            <person name="Osman S."/>
            <person name="Markiewicz E."/>
            <person name="Oyono O.L."/>
            <person name="Patti C."/>
            <person name="Phunkhang P."/>
            <person name="Pierre F."/>
            <person name="Priest M."/>
            <person name="Raghuraman S."/>
            <person name="Rege F."/>
            <person name="Reyes R."/>
            <person name="Rise C."/>
            <person name="Rogov P."/>
            <person name="Ross K."/>
            <person name="Ryan E."/>
            <person name="Settipalli S."/>
            <person name="Shea T."/>
            <person name="Sherpa N."/>
            <person name="Shi L."/>
            <person name="Shih D."/>
            <person name="Sparrow T."/>
            <person name="Spaulding J."/>
            <person name="Stalker J."/>
            <person name="Stange-Thomann N."/>
            <person name="Stavropoulos S."/>
            <person name="Stone C."/>
            <person name="Strader C."/>
            <person name="Tesfaye S."/>
            <person name="Thomson T."/>
            <person name="Thoulutsang Y."/>
            <person name="Thoulutsang D."/>
            <person name="Topham K."/>
            <person name="Topping I."/>
            <person name="Tsamla T."/>
            <person name="Vassiliev H."/>
            <person name="Vo A."/>
            <person name="Wangchuk T."/>
            <person name="Wangdi T."/>
            <person name="Weiand M."/>
            <person name="Wilkinson J."/>
            <person name="Wilson A."/>
            <person name="Yadav S."/>
            <person name="Young G."/>
            <person name="Yu Q."/>
            <person name="Zembek L."/>
            <person name="Zhong D."/>
            <person name="Zimmer A."/>
            <person name="Zwirko Z."/>
            <person name="Jaffe D.B."/>
            <person name="Alvarez P."/>
            <person name="Brockman W."/>
            <person name="Butler J."/>
            <person name="Chin C."/>
            <person name="Gnerre S."/>
            <person name="Grabherr M."/>
            <person name="Kleber M."/>
            <person name="Mauceli E."/>
            <person name="MacCallum I."/>
        </authorList>
    </citation>
    <scope>NUCLEOTIDE SEQUENCE [LARGE SCALE GENOMIC DNA]</scope>
    <source>
        <strain evidence="2 3">TSC#14021-0224.01</strain>
    </source>
</reference>
<protein>
    <submittedName>
        <fullName evidence="2">GG24631</fullName>
    </submittedName>
</protein>
<evidence type="ECO:0000313" key="3">
    <source>
        <dbReference type="Proteomes" id="UP000008711"/>
    </source>
</evidence>
<dbReference type="EMBL" id="CH954181">
    <property type="protein sequence ID" value="EDV48236.1"/>
    <property type="molecule type" value="Genomic_DNA"/>
</dbReference>
<gene>
    <name evidence="2" type="primary">Dere\GG24631</name>
    <name evidence="2" type="ORF">Dere_GG24631</name>
</gene>
<reference evidence="2 3" key="2">
    <citation type="journal article" date="2008" name="Bioinformatics">
        <title>Assembly reconciliation.</title>
        <authorList>
            <person name="Zimin A.V."/>
            <person name="Smith D.R."/>
            <person name="Sutton G."/>
            <person name="Yorke J.A."/>
        </authorList>
    </citation>
    <scope>NUCLEOTIDE SEQUENCE [LARGE SCALE GENOMIC DNA]</scope>
    <source>
        <strain evidence="2 3">TSC#14021-0224.01</strain>
    </source>
</reference>
<feature type="signal peptide" evidence="1">
    <location>
        <begin position="1"/>
        <end position="23"/>
    </location>
</feature>
<dbReference type="GO" id="GO:0043695">
    <property type="term" value="P:detection of pheromone"/>
    <property type="evidence" value="ECO:0007669"/>
    <property type="project" value="EnsemblMetazoa"/>
</dbReference>
<dbReference type="SMART" id="SM00675">
    <property type="entry name" value="DM11"/>
    <property type="match status" value="1"/>
</dbReference>
<dbReference type="InterPro" id="IPR006601">
    <property type="entry name" value="Uncharacterised_DM11_DROME"/>
</dbReference>
<name>B3P000_DROER</name>
<feature type="chain" id="PRO_5002795909" evidence="1">
    <location>
        <begin position="24"/>
        <end position="200"/>
    </location>
</feature>
<sequence>MKCATSVLCTLLILCQIIGRSLELSHDFVPISEEILSKCEDKPEMGYLDEFADFSHFIRKRSSSGINISGNITTKWDVSPSDIVEVDVTILKLEGNKWKPTAFKGNVNDLCKSFYDKNTIYYPYTTQHVVNRKTVKEKCINTPGTTLLLEPFVLKISFSYAVPLSVGRHKAVLVFSAIDKAGVKRPRDTCLEIVGDIVNA</sequence>
<keyword evidence="3" id="KW-1185">Reference proteome</keyword>
<dbReference type="Proteomes" id="UP000008711">
    <property type="component" value="Unassembled WGS sequence"/>
</dbReference>
<dbReference type="OMA" id="KPEMGYL"/>
<organism evidence="2 3">
    <name type="scientific">Drosophila erecta</name>
    <name type="common">Fruit fly</name>
    <dbReference type="NCBI Taxonomy" id="7220"/>
    <lineage>
        <taxon>Eukaryota</taxon>
        <taxon>Metazoa</taxon>
        <taxon>Ecdysozoa</taxon>
        <taxon>Arthropoda</taxon>
        <taxon>Hexapoda</taxon>
        <taxon>Insecta</taxon>
        <taxon>Pterygota</taxon>
        <taxon>Neoptera</taxon>
        <taxon>Endopterygota</taxon>
        <taxon>Diptera</taxon>
        <taxon>Brachycera</taxon>
        <taxon>Muscomorpha</taxon>
        <taxon>Ephydroidea</taxon>
        <taxon>Drosophilidae</taxon>
        <taxon>Drosophila</taxon>
        <taxon>Sophophora</taxon>
    </lineage>
</organism>
<dbReference type="AlphaFoldDB" id="B3P000"/>
<proteinExistence type="predicted"/>
<accession>B3P000</accession>
<dbReference type="KEGG" id="der:6553620"/>
<keyword evidence="1" id="KW-0732">Signal</keyword>